<dbReference type="AlphaFoldDB" id="A0A444ZSU6"/>
<accession>A0A444ZSU6</accession>
<proteinExistence type="predicted"/>
<dbReference type="EMBL" id="SDMP01000013">
    <property type="protein sequence ID" value="RYR17236.1"/>
    <property type="molecule type" value="Genomic_DNA"/>
</dbReference>
<evidence type="ECO:0008006" key="3">
    <source>
        <dbReference type="Google" id="ProtNLM"/>
    </source>
</evidence>
<name>A0A444ZSU6_ARAHY</name>
<keyword evidence="2" id="KW-1185">Reference proteome</keyword>
<organism evidence="1 2">
    <name type="scientific">Arachis hypogaea</name>
    <name type="common">Peanut</name>
    <dbReference type="NCBI Taxonomy" id="3818"/>
    <lineage>
        <taxon>Eukaryota</taxon>
        <taxon>Viridiplantae</taxon>
        <taxon>Streptophyta</taxon>
        <taxon>Embryophyta</taxon>
        <taxon>Tracheophyta</taxon>
        <taxon>Spermatophyta</taxon>
        <taxon>Magnoliopsida</taxon>
        <taxon>eudicotyledons</taxon>
        <taxon>Gunneridae</taxon>
        <taxon>Pentapetalae</taxon>
        <taxon>rosids</taxon>
        <taxon>fabids</taxon>
        <taxon>Fabales</taxon>
        <taxon>Fabaceae</taxon>
        <taxon>Papilionoideae</taxon>
        <taxon>50 kb inversion clade</taxon>
        <taxon>dalbergioids sensu lato</taxon>
        <taxon>Dalbergieae</taxon>
        <taxon>Pterocarpus clade</taxon>
        <taxon>Arachis</taxon>
    </lineage>
</organism>
<reference evidence="1 2" key="1">
    <citation type="submission" date="2019-01" db="EMBL/GenBank/DDBJ databases">
        <title>Sequencing of cultivated peanut Arachis hypogaea provides insights into genome evolution and oil improvement.</title>
        <authorList>
            <person name="Chen X."/>
        </authorList>
    </citation>
    <scope>NUCLEOTIDE SEQUENCE [LARGE SCALE GENOMIC DNA]</scope>
    <source>
        <strain evidence="2">cv. Fuhuasheng</strain>
        <tissue evidence="1">Leaves</tissue>
    </source>
</reference>
<comment type="caution">
    <text evidence="1">The sequence shown here is derived from an EMBL/GenBank/DDBJ whole genome shotgun (WGS) entry which is preliminary data.</text>
</comment>
<dbReference type="Proteomes" id="UP000289738">
    <property type="component" value="Chromosome B03"/>
</dbReference>
<sequence>MCNEQLLNKLLTRRYLDRIGMWNMKTPQKIKMFIWKATHNILLEEETNEHALLLCDWTKTVWFGSQIQCTPNKQNVKLIRVWLQEMLRKCNQGNKSEAIQNWSKIDIILWAIWKARNEKVYQNLEPNPESTINYDRVLELNYLNLAKESNNEIKE</sequence>
<protein>
    <recommendedName>
        <fullName evidence="3">Reverse transcriptase zinc-binding domain-containing protein</fullName>
    </recommendedName>
</protein>
<evidence type="ECO:0000313" key="2">
    <source>
        <dbReference type="Proteomes" id="UP000289738"/>
    </source>
</evidence>
<gene>
    <name evidence="1" type="ORF">Ahy_B03g062005</name>
</gene>
<evidence type="ECO:0000313" key="1">
    <source>
        <dbReference type="EMBL" id="RYR17236.1"/>
    </source>
</evidence>